<feature type="transmembrane region" description="Helical" evidence="7">
    <location>
        <begin position="113"/>
        <end position="130"/>
    </location>
</feature>
<reference evidence="8 9" key="1">
    <citation type="submission" date="2023-06" db="EMBL/GenBank/DDBJ databases">
        <authorList>
            <person name="Oyuntsetseg B."/>
            <person name="Kim S.B."/>
        </authorList>
    </citation>
    <scope>NUCLEOTIDE SEQUENCE [LARGE SCALE GENOMIC DNA]</scope>
    <source>
        <strain evidence="8 9">2-15</strain>
    </source>
</reference>
<keyword evidence="4 7" id="KW-1133">Transmembrane helix</keyword>
<evidence type="ECO:0000256" key="5">
    <source>
        <dbReference type="ARBA" id="ARBA00023136"/>
    </source>
</evidence>
<dbReference type="GO" id="GO:0015658">
    <property type="term" value="F:branched-chain amino acid transmembrane transporter activity"/>
    <property type="evidence" value="ECO:0007669"/>
    <property type="project" value="InterPro"/>
</dbReference>
<name>A0A9Y2IC22_9PSEU</name>
<dbReference type="InterPro" id="IPR043428">
    <property type="entry name" value="LivM-like"/>
</dbReference>
<protein>
    <submittedName>
        <fullName evidence="8">Branched-chain amino acid ABC transporter permease</fullName>
    </submittedName>
</protein>
<feature type="transmembrane region" description="Helical" evidence="7">
    <location>
        <begin position="189"/>
        <end position="207"/>
    </location>
</feature>
<feature type="transmembrane region" description="Helical" evidence="7">
    <location>
        <begin position="56"/>
        <end position="77"/>
    </location>
</feature>
<sequence length="357" mass="37103">MTNAVRAGRAPAGTTTSDGAAGRSRRPGPGTRVTGWLVLAVAGFLLPTLLGGSTRIYTTCVLVAIFAMMSYGADVVLSYLGEVSLGHTLFWAAGAYATAYFTVKSGWGPLPSLLVSLAIAALLALLVGLATLRTREFVFSLVTYATAIIGLTVVSNVGGLGGSDGIVGVPLLTLPAIGGSYVARTDVDIWPIAYVLLVVVIFFIARFRRSRLGANALMTQMNPGLATTMGVDVRRTRVLVFVVSAPISALAGWLYAFQRSYVSPDLLSASFLLFMLTAVILPGRRQLLGPLIGAALITAQQQLASFGGDVDKIVLGGVLALVLLVSPNGFAGLGRLLVRRRHPAAEASPAATAAADE</sequence>
<dbReference type="EMBL" id="CP127294">
    <property type="protein sequence ID" value="WIX77317.1"/>
    <property type="molecule type" value="Genomic_DNA"/>
</dbReference>
<dbReference type="Proteomes" id="UP001236014">
    <property type="component" value="Chromosome"/>
</dbReference>
<evidence type="ECO:0000256" key="2">
    <source>
        <dbReference type="ARBA" id="ARBA00022475"/>
    </source>
</evidence>
<dbReference type="Pfam" id="PF02653">
    <property type="entry name" value="BPD_transp_2"/>
    <property type="match status" value="1"/>
</dbReference>
<feature type="transmembrane region" description="Helical" evidence="7">
    <location>
        <begin position="288"/>
        <end position="307"/>
    </location>
</feature>
<feature type="transmembrane region" description="Helical" evidence="7">
    <location>
        <begin position="89"/>
        <end position="107"/>
    </location>
</feature>
<keyword evidence="3 7" id="KW-0812">Transmembrane</keyword>
<evidence type="ECO:0000256" key="4">
    <source>
        <dbReference type="ARBA" id="ARBA00022989"/>
    </source>
</evidence>
<evidence type="ECO:0000313" key="9">
    <source>
        <dbReference type="Proteomes" id="UP001236014"/>
    </source>
</evidence>
<evidence type="ECO:0000256" key="7">
    <source>
        <dbReference type="SAM" id="Phobius"/>
    </source>
</evidence>
<comment type="subcellular location">
    <subcellularLocation>
        <location evidence="1">Cell membrane</location>
        <topology evidence="1">Multi-pass membrane protein</topology>
    </subcellularLocation>
</comment>
<feature type="transmembrane region" description="Helical" evidence="7">
    <location>
        <begin position="262"/>
        <end position="281"/>
    </location>
</feature>
<dbReference type="InterPro" id="IPR001851">
    <property type="entry name" value="ABC_transp_permease"/>
</dbReference>
<organism evidence="8 9">
    <name type="scientific">Amycolatopsis carbonis</name>
    <dbReference type="NCBI Taxonomy" id="715471"/>
    <lineage>
        <taxon>Bacteria</taxon>
        <taxon>Bacillati</taxon>
        <taxon>Actinomycetota</taxon>
        <taxon>Actinomycetes</taxon>
        <taxon>Pseudonocardiales</taxon>
        <taxon>Pseudonocardiaceae</taxon>
        <taxon>Amycolatopsis</taxon>
    </lineage>
</organism>
<evidence type="ECO:0000256" key="6">
    <source>
        <dbReference type="SAM" id="MobiDB-lite"/>
    </source>
</evidence>
<keyword evidence="5 7" id="KW-0472">Membrane</keyword>
<feature type="transmembrane region" description="Helical" evidence="7">
    <location>
        <begin position="33"/>
        <end position="50"/>
    </location>
</feature>
<feature type="transmembrane region" description="Helical" evidence="7">
    <location>
        <begin position="238"/>
        <end position="256"/>
    </location>
</feature>
<keyword evidence="9" id="KW-1185">Reference proteome</keyword>
<evidence type="ECO:0000256" key="3">
    <source>
        <dbReference type="ARBA" id="ARBA00022692"/>
    </source>
</evidence>
<dbReference type="GO" id="GO:0005886">
    <property type="term" value="C:plasma membrane"/>
    <property type="evidence" value="ECO:0007669"/>
    <property type="project" value="UniProtKB-SubCell"/>
</dbReference>
<dbReference type="RefSeq" id="WP_285968058.1">
    <property type="nucleotide sequence ID" value="NZ_CP127294.1"/>
</dbReference>
<gene>
    <name evidence="8" type="ORF">QRX50_38895</name>
</gene>
<feature type="compositionally biased region" description="Low complexity" evidence="6">
    <location>
        <begin position="19"/>
        <end position="30"/>
    </location>
</feature>
<keyword evidence="2" id="KW-1003">Cell membrane</keyword>
<accession>A0A9Y2IC22</accession>
<evidence type="ECO:0000256" key="1">
    <source>
        <dbReference type="ARBA" id="ARBA00004651"/>
    </source>
</evidence>
<dbReference type="AlphaFoldDB" id="A0A9Y2IC22"/>
<feature type="transmembrane region" description="Helical" evidence="7">
    <location>
        <begin position="313"/>
        <end position="333"/>
    </location>
</feature>
<proteinExistence type="predicted"/>
<dbReference type="CDD" id="cd06581">
    <property type="entry name" value="TM_PBP1_LivM_like"/>
    <property type="match status" value="1"/>
</dbReference>
<dbReference type="PANTHER" id="PTHR30482:SF20">
    <property type="entry name" value="HIGH-AFFINITY BRANCHED-CHAIN AMINO ACID TRANSPORT SYSTEM PERMEASE PROTEIN LIVM"/>
    <property type="match status" value="1"/>
</dbReference>
<dbReference type="PANTHER" id="PTHR30482">
    <property type="entry name" value="HIGH-AFFINITY BRANCHED-CHAIN AMINO ACID TRANSPORT SYSTEM PERMEASE"/>
    <property type="match status" value="1"/>
</dbReference>
<dbReference type="KEGG" id="acab:QRX50_38895"/>
<feature type="region of interest" description="Disordered" evidence="6">
    <location>
        <begin position="1"/>
        <end position="30"/>
    </location>
</feature>
<evidence type="ECO:0000313" key="8">
    <source>
        <dbReference type="EMBL" id="WIX77317.1"/>
    </source>
</evidence>
<feature type="transmembrane region" description="Helical" evidence="7">
    <location>
        <begin position="137"/>
        <end position="155"/>
    </location>
</feature>